<dbReference type="InterPro" id="IPR039432">
    <property type="entry name" value="SRP9_dom"/>
</dbReference>
<feature type="region of interest" description="Disordered" evidence="1">
    <location>
        <begin position="78"/>
        <end position="97"/>
    </location>
</feature>
<reference evidence="3 4" key="1">
    <citation type="submission" date="2018-03" db="EMBL/GenBank/DDBJ databases">
        <title>Candida pseudohaemulonii genome assembly and annotation.</title>
        <authorList>
            <person name="Munoz J.F."/>
            <person name="Gade L.G."/>
            <person name="Chow N.A."/>
            <person name="Litvintseva A.P."/>
            <person name="Loparev V.N."/>
            <person name="Cuomo C.A."/>
        </authorList>
    </citation>
    <scope>NUCLEOTIDE SEQUENCE [LARGE SCALE GENOMIC DNA]</scope>
    <source>
        <strain evidence="3 4">B12108</strain>
    </source>
</reference>
<dbReference type="RefSeq" id="XP_024715564.1">
    <property type="nucleotide sequence ID" value="XM_024855965.1"/>
</dbReference>
<dbReference type="OrthoDB" id="5419752at2759"/>
<feature type="domain" description="SRP9" evidence="2">
    <location>
        <begin position="2"/>
        <end position="77"/>
    </location>
</feature>
<feature type="region of interest" description="Disordered" evidence="1">
    <location>
        <begin position="105"/>
        <end position="152"/>
    </location>
</feature>
<evidence type="ECO:0000313" key="3">
    <source>
        <dbReference type="EMBL" id="PSK40865.1"/>
    </source>
</evidence>
<dbReference type="Proteomes" id="UP000241107">
    <property type="component" value="Unassembled WGS sequence"/>
</dbReference>
<dbReference type="EMBL" id="PYFQ01000001">
    <property type="protein sequence ID" value="PSK40865.1"/>
    <property type="molecule type" value="Genomic_DNA"/>
</dbReference>
<evidence type="ECO:0000313" key="4">
    <source>
        <dbReference type="Proteomes" id="UP000241107"/>
    </source>
</evidence>
<protein>
    <recommendedName>
        <fullName evidence="2">SRP9 domain-containing protein</fullName>
    </recommendedName>
</protein>
<sequence>MESFIESLAELFEAFPSATVTITYSNKTKKSKDNAAPVHTVKFKCSEPQLGKSIQYSTRKGKELSRLLTYFGPRGVSTKRKAEATVTEEPAQKQQKTEIVGVASVMSNNKFEEPQVEAEEPVREQTPLPEEKEKTPQAPSLKSKKKKKGKKK</sequence>
<name>A0A2P7YY14_9ASCO</name>
<feature type="compositionally biased region" description="Basic residues" evidence="1">
    <location>
        <begin position="142"/>
        <end position="152"/>
    </location>
</feature>
<dbReference type="VEuPathDB" id="FungiDB:C7M61_000529"/>
<proteinExistence type="predicted"/>
<dbReference type="AlphaFoldDB" id="A0A2P7YY14"/>
<dbReference type="GeneID" id="36563922"/>
<gene>
    <name evidence="3" type="ORF">C7M61_000529</name>
</gene>
<dbReference type="STRING" id="418784.A0A2P7YY14"/>
<dbReference type="Pfam" id="PF05486">
    <property type="entry name" value="SRP9-21"/>
    <property type="match status" value="1"/>
</dbReference>
<evidence type="ECO:0000259" key="2">
    <source>
        <dbReference type="Pfam" id="PF05486"/>
    </source>
</evidence>
<organism evidence="3 4">
    <name type="scientific">Candidozyma pseudohaemuli</name>
    <dbReference type="NCBI Taxonomy" id="418784"/>
    <lineage>
        <taxon>Eukaryota</taxon>
        <taxon>Fungi</taxon>
        <taxon>Dikarya</taxon>
        <taxon>Ascomycota</taxon>
        <taxon>Saccharomycotina</taxon>
        <taxon>Pichiomycetes</taxon>
        <taxon>Metschnikowiaceae</taxon>
        <taxon>Candidozyma</taxon>
    </lineage>
</organism>
<accession>A0A2P7YY14</accession>
<comment type="caution">
    <text evidence="3">The sequence shown here is derived from an EMBL/GenBank/DDBJ whole genome shotgun (WGS) entry which is preliminary data.</text>
</comment>
<evidence type="ECO:0000256" key="1">
    <source>
        <dbReference type="SAM" id="MobiDB-lite"/>
    </source>
</evidence>
<keyword evidence="4" id="KW-1185">Reference proteome</keyword>